<dbReference type="EMBL" id="GBXM01006449">
    <property type="protein sequence ID" value="JAI02129.1"/>
    <property type="molecule type" value="Transcribed_RNA"/>
</dbReference>
<evidence type="ECO:0000313" key="1">
    <source>
        <dbReference type="EMBL" id="JAI02129.1"/>
    </source>
</evidence>
<accession>A0A0E9XKA5</accession>
<organism evidence="1">
    <name type="scientific">Anguilla anguilla</name>
    <name type="common">European freshwater eel</name>
    <name type="synonym">Muraena anguilla</name>
    <dbReference type="NCBI Taxonomy" id="7936"/>
    <lineage>
        <taxon>Eukaryota</taxon>
        <taxon>Metazoa</taxon>
        <taxon>Chordata</taxon>
        <taxon>Craniata</taxon>
        <taxon>Vertebrata</taxon>
        <taxon>Euteleostomi</taxon>
        <taxon>Actinopterygii</taxon>
        <taxon>Neopterygii</taxon>
        <taxon>Teleostei</taxon>
        <taxon>Anguilliformes</taxon>
        <taxon>Anguillidae</taxon>
        <taxon>Anguilla</taxon>
    </lineage>
</organism>
<proteinExistence type="predicted"/>
<protein>
    <submittedName>
        <fullName evidence="1">Uncharacterized protein</fullName>
    </submittedName>
</protein>
<name>A0A0E9XKA5_ANGAN</name>
<dbReference type="AlphaFoldDB" id="A0A0E9XKA5"/>
<reference evidence="1" key="2">
    <citation type="journal article" date="2015" name="Fish Shellfish Immunol.">
        <title>Early steps in the European eel (Anguilla anguilla)-Vibrio vulnificus interaction in the gills: Role of the RtxA13 toxin.</title>
        <authorList>
            <person name="Callol A."/>
            <person name="Pajuelo D."/>
            <person name="Ebbesson L."/>
            <person name="Teles M."/>
            <person name="MacKenzie S."/>
            <person name="Amaro C."/>
        </authorList>
    </citation>
    <scope>NUCLEOTIDE SEQUENCE</scope>
</reference>
<reference evidence="1" key="1">
    <citation type="submission" date="2014-11" db="EMBL/GenBank/DDBJ databases">
        <authorList>
            <person name="Amaro Gonzalez C."/>
        </authorList>
    </citation>
    <scope>NUCLEOTIDE SEQUENCE</scope>
</reference>
<sequence length="96" mass="11323">MRFFLRFNLFPLESDQCNPKPECTIVLLKYQTFCLERVSQFQFPLHKYSLHNTERSIVPMSAPDRSQTLLVILRACFKIGRKMLQQKKCATLLNIV</sequence>